<feature type="compositionally biased region" description="Basic and acidic residues" evidence="1">
    <location>
        <begin position="143"/>
        <end position="166"/>
    </location>
</feature>
<organism evidence="2 3">
    <name type="scientific">Amycolatopsis albidoflavus</name>
    <dbReference type="NCBI Taxonomy" id="102226"/>
    <lineage>
        <taxon>Bacteria</taxon>
        <taxon>Bacillati</taxon>
        <taxon>Actinomycetota</taxon>
        <taxon>Actinomycetes</taxon>
        <taxon>Pseudonocardiales</taxon>
        <taxon>Pseudonocardiaceae</taxon>
        <taxon>Amycolatopsis</taxon>
    </lineage>
</organism>
<feature type="region of interest" description="Disordered" evidence="1">
    <location>
        <begin position="143"/>
        <end position="187"/>
    </location>
</feature>
<name>A0ABW5I6C7_9PSEU</name>
<gene>
    <name evidence="2" type="ORF">ACFSUT_31205</name>
</gene>
<dbReference type="EMBL" id="JBHUKQ010000015">
    <property type="protein sequence ID" value="MFD2484779.1"/>
    <property type="molecule type" value="Genomic_DNA"/>
</dbReference>
<keyword evidence="3" id="KW-1185">Reference proteome</keyword>
<dbReference type="Gene3D" id="3.40.50.450">
    <property type="match status" value="1"/>
</dbReference>
<sequence length="187" mass="20644">MGPVEATEQIWQGTAPAAVLNEIVRPNAVINDELRALDSGTARLVTPEDDDWPIVRLTGLASHGAPLALWVRGNGSPPASPGLLRPEEPMKDHDAHEQGLTPAQRILRARIAANASWARTPDRTRRTAPARKAALDRFEKLVDPAGELNHDDRTKRAEHARKEHFQRLALLSSRARRRGIPSNPRSQ</sequence>
<reference evidence="3" key="1">
    <citation type="journal article" date="2019" name="Int. J. Syst. Evol. Microbiol.">
        <title>The Global Catalogue of Microorganisms (GCM) 10K type strain sequencing project: providing services to taxonomists for standard genome sequencing and annotation.</title>
        <authorList>
            <consortium name="The Broad Institute Genomics Platform"/>
            <consortium name="The Broad Institute Genome Sequencing Center for Infectious Disease"/>
            <person name="Wu L."/>
            <person name="Ma J."/>
        </authorList>
    </citation>
    <scope>NUCLEOTIDE SEQUENCE [LARGE SCALE GENOMIC DNA]</scope>
    <source>
        <strain evidence="3">CGMCC 4.7638</strain>
    </source>
</reference>
<comment type="caution">
    <text evidence="2">The sequence shown here is derived from an EMBL/GenBank/DDBJ whole genome shotgun (WGS) entry which is preliminary data.</text>
</comment>
<accession>A0ABW5I6C7</accession>
<evidence type="ECO:0000313" key="2">
    <source>
        <dbReference type="EMBL" id="MFD2484779.1"/>
    </source>
</evidence>
<proteinExistence type="predicted"/>
<dbReference type="Proteomes" id="UP001597542">
    <property type="component" value="Unassembled WGS sequence"/>
</dbReference>
<evidence type="ECO:0000313" key="3">
    <source>
        <dbReference type="Proteomes" id="UP001597542"/>
    </source>
</evidence>
<evidence type="ECO:0000256" key="1">
    <source>
        <dbReference type="SAM" id="MobiDB-lite"/>
    </source>
</evidence>
<dbReference type="RefSeq" id="WP_344276116.1">
    <property type="nucleotide sequence ID" value="NZ_BAAAHV010000012.1"/>
</dbReference>
<protein>
    <submittedName>
        <fullName evidence="2">Uncharacterized protein</fullName>
    </submittedName>
</protein>